<evidence type="ECO:0000256" key="3">
    <source>
        <dbReference type="ARBA" id="ARBA00023242"/>
    </source>
</evidence>
<dbReference type="GO" id="GO:0005634">
    <property type="term" value="C:nucleus"/>
    <property type="evidence" value="ECO:0007669"/>
    <property type="project" value="UniProtKB-SubCell"/>
</dbReference>
<dbReference type="EMBL" id="JACTNZ010000007">
    <property type="protein sequence ID" value="KAG5540658.1"/>
    <property type="molecule type" value="Genomic_DNA"/>
</dbReference>
<gene>
    <name evidence="4" type="ORF">RHGRI_020778</name>
</gene>
<comment type="caution">
    <text evidence="4">The sequence shown here is derived from an EMBL/GenBank/DDBJ whole genome shotgun (WGS) entry which is preliminary data.</text>
</comment>
<proteinExistence type="inferred from homology"/>
<comment type="subcellular location">
    <subcellularLocation>
        <location evidence="1">Nucleus</location>
    </subcellularLocation>
</comment>
<name>A0AAV6JL02_9ERIC</name>
<dbReference type="GO" id="GO:0003713">
    <property type="term" value="F:transcription coactivator activity"/>
    <property type="evidence" value="ECO:0007669"/>
    <property type="project" value="InterPro"/>
</dbReference>
<evidence type="ECO:0000256" key="2">
    <source>
        <dbReference type="ARBA" id="ARBA00009389"/>
    </source>
</evidence>
<dbReference type="PANTHER" id="PTHR13168:SF0">
    <property type="entry name" value="C-MYC-BINDING PROTEIN"/>
    <property type="match status" value="1"/>
</dbReference>
<evidence type="ECO:0000313" key="5">
    <source>
        <dbReference type="Proteomes" id="UP000823749"/>
    </source>
</evidence>
<dbReference type="AlphaFoldDB" id="A0AAV6JL02"/>
<dbReference type="Proteomes" id="UP000823749">
    <property type="component" value="Chromosome 7"/>
</dbReference>
<dbReference type="PANTHER" id="PTHR13168">
    <property type="entry name" value="ASSOCIATE OF C-MYC AMY-1"/>
    <property type="match status" value="1"/>
</dbReference>
<sequence>MFQRSLPRIISDHMPILFDSGGIRQGRSPFRFENIWLLSEGFVERVGEWWNSYPVMGKPSFILAKKLKLLKEDLRKWNCEVFGRLEAQKAKVVDTIRRIDLEEQVRSLTEEEQFFRVNAKEEFGKIAKFEEITWRQKKGKPKKKDLESLVALYEQNDKPSSAIDYVQFTNWAFYLLIQPSKPVMCLILCTHGFSFNRFIHQKLGGPTVSEYEKLQAAMSDLQIRYDELRVTHQEKCRKVRIRALLVSSCMFLLKS</sequence>
<organism evidence="4 5">
    <name type="scientific">Rhododendron griersonianum</name>
    <dbReference type="NCBI Taxonomy" id="479676"/>
    <lineage>
        <taxon>Eukaryota</taxon>
        <taxon>Viridiplantae</taxon>
        <taxon>Streptophyta</taxon>
        <taxon>Embryophyta</taxon>
        <taxon>Tracheophyta</taxon>
        <taxon>Spermatophyta</taxon>
        <taxon>Magnoliopsida</taxon>
        <taxon>eudicotyledons</taxon>
        <taxon>Gunneridae</taxon>
        <taxon>Pentapetalae</taxon>
        <taxon>asterids</taxon>
        <taxon>Ericales</taxon>
        <taxon>Ericaceae</taxon>
        <taxon>Ericoideae</taxon>
        <taxon>Rhodoreae</taxon>
        <taxon>Rhododendron</taxon>
    </lineage>
</organism>
<reference evidence="4" key="1">
    <citation type="submission" date="2020-08" db="EMBL/GenBank/DDBJ databases">
        <title>Plant Genome Project.</title>
        <authorList>
            <person name="Zhang R.-G."/>
        </authorList>
    </citation>
    <scope>NUCLEOTIDE SEQUENCE</scope>
    <source>
        <strain evidence="4">WSP0</strain>
        <tissue evidence="4">Leaf</tissue>
    </source>
</reference>
<accession>A0AAV6JL02</accession>
<protein>
    <submittedName>
        <fullName evidence="4">Uncharacterized protein</fullName>
    </submittedName>
</protein>
<evidence type="ECO:0000313" key="4">
    <source>
        <dbReference type="EMBL" id="KAG5540658.1"/>
    </source>
</evidence>
<comment type="similarity">
    <text evidence="2">Belongs to the AMY1 family.</text>
</comment>
<evidence type="ECO:0000256" key="1">
    <source>
        <dbReference type="ARBA" id="ARBA00004123"/>
    </source>
</evidence>
<dbReference type="InterPro" id="IPR026060">
    <property type="entry name" value="AMY1"/>
</dbReference>
<keyword evidence="3" id="KW-0539">Nucleus</keyword>
<keyword evidence="5" id="KW-1185">Reference proteome</keyword>